<dbReference type="Gene3D" id="1.10.10.10">
    <property type="entry name" value="Winged helix-like DNA-binding domain superfamily/Winged helix DNA-binding domain"/>
    <property type="match status" value="1"/>
</dbReference>
<dbReference type="GO" id="GO:0006355">
    <property type="term" value="P:regulation of DNA-templated transcription"/>
    <property type="evidence" value="ECO:0007669"/>
    <property type="project" value="InterPro"/>
</dbReference>
<evidence type="ECO:0008006" key="3">
    <source>
        <dbReference type="Google" id="ProtNLM"/>
    </source>
</evidence>
<dbReference type="EMBL" id="LHZB01000113">
    <property type="protein sequence ID" value="KXV00937.1"/>
    <property type="molecule type" value="Genomic_DNA"/>
</dbReference>
<dbReference type="InterPro" id="IPR051677">
    <property type="entry name" value="AfsR-DnrI-RedD_regulator"/>
</dbReference>
<protein>
    <recommendedName>
        <fullName evidence="3">Bacterial transcriptional activator domain-containing protein</fullName>
    </recommendedName>
</protein>
<dbReference type="PANTHER" id="PTHR35807">
    <property type="entry name" value="TRANSCRIPTIONAL REGULATOR REDD-RELATED"/>
    <property type="match status" value="1"/>
</dbReference>
<name>A0A149QUV8_9PROT</name>
<organism evidence="1 2">
    <name type="scientific">Gluconobacter potus</name>
    <dbReference type="NCBI Taxonomy" id="2724927"/>
    <lineage>
        <taxon>Bacteria</taxon>
        <taxon>Pseudomonadati</taxon>
        <taxon>Pseudomonadota</taxon>
        <taxon>Alphaproteobacteria</taxon>
        <taxon>Acetobacterales</taxon>
        <taxon>Acetobacteraceae</taxon>
        <taxon>Gluconobacter</taxon>
    </lineage>
</organism>
<dbReference type="SUPFAM" id="SSF46894">
    <property type="entry name" value="C-terminal effector domain of the bipartite response regulators"/>
    <property type="match status" value="1"/>
</dbReference>
<dbReference type="InterPro" id="IPR016032">
    <property type="entry name" value="Sig_transdc_resp-reg_C-effctor"/>
</dbReference>
<dbReference type="GO" id="GO:0003677">
    <property type="term" value="F:DNA binding"/>
    <property type="evidence" value="ECO:0007669"/>
    <property type="project" value="InterPro"/>
</dbReference>
<evidence type="ECO:0000313" key="2">
    <source>
        <dbReference type="Proteomes" id="UP000075573"/>
    </source>
</evidence>
<accession>A0A149QUV8</accession>
<evidence type="ECO:0000313" key="1">
    <source>
        <dbReference type="EMBL" id="KXV00937.1"/>
    </source>
</evidence>
<comment type="caution">
    <text evidence="1">The sequence shown here is derived from an EMBL/GenBank/DDBJ whole genome shotgun (WGS) entry which is preliminary data.</text>
</comment>
<dbReference type="InterPro" id="IPR036388">
    <property type="entry name" value="WH-like_DNA-bd_sf"/>
</dbReference>
<dbReference type="Proteomes" id="UP000075573">
    <property type="component" value="Unassembled WGS sequence"/>
</dbReference>
<reference evidence="1 2" key="1">
    <citation type="submission" date="2015-06" db="EMBL/GenBank/DDBJ databases">
        <title>Improved classification and identification of acetic acid bacteria using matrix-assisted laser desorption/ionization time-of-flight mass spectrometry; Gluconobacter nephelii and Gluconobacter uchimurae are later heterotypic synonyms of Gluconobacter japonicus and Gluconobacter oxydans, respectively.</title>
        <authorList>
            <person name="Li L."/>
            <person name="Cleenwerck I."/>
            <person name="De Vuyst L."/>
            <person name="Vandamme P."/>
        </authorList>
    </citation>
    <scope>NUCLEOTIDE SEQUENCE [LARGE SCALE GENOMIC DNA]</scope>
    <source>
        <strain evidence="1 2">LMG 1764</strain>
    </source>
</reference>
<proteinExistence type="predicted"/>
<dbReference type="AlphaFoldDB" id="A0A149QUV8"/>
<sequence length="710" mass="78022">MLIVEAAKMMDSSSRHIRETDPTLLRVRLIGQMEARTLTGESVLPVGGKTRALLAILALSDRKPVLRSRLAELLWSKRPEEMARASLRQEIHRLLDALSPLGVDVIDVQRHSLALKPALTSVDAERLLTVSVRTIDSVTLPDEPLLGELAGVDPALDEWLVQQRERLSTHLQQVYENAVRELTDPDQVEDVAERLLKFDGLNEVAWRARVQMALHRGDKGRAAALADQMTHLFGDAEGHILTPATQALIKSIPTESFGKDLDRDFSQAGLATRVPEASFTAPVMRPDPMLALPLHYASQHPAAAEPRKITLVFLTPFSANETLAEQGQRLRDQLELMFVNMGTFDILALPETSPPDPVSAAAVYRNWGMDYIISGNLRAGPDGAKNRLILRVLDARRGGVIIWGTHYDFPHSGPDTAQNSLLAPAQAMQWSIFVTEARRIATRPDAELSALGMALRAFMLLLRHDSSLFDRIGSLLERAGDLDGDDGAIALIDALHCYIRFLNEWSPEAKAVFARGLRSVRTAIALMPDLHAVEVLLAAYLMHEPAMHSTALSVAQSAAEGILRIEGLHKDSPDLLMAEVVLALLGGETKAAAGKVKLLLENGYRSQLLELLRPVFMMVLLLGEDYQEVISMGRLSSGLYPSCPSSLVYYLIALIEMGDCAEEAHQVCRHLLRLVPDLTISRAIDRFPFGGKTLQTRLAEALRKAGVAEG</sequence>
<dbReference type="PATRIC" id="fig|442.7.peg.2763"/>
<gene>
    <name evidence="1" type="ORF">AD929_08565</name>
</gene>